<evidence type="ECO:0000313" key="8">
    <source>
        <dbReference type="EMBL" id="RFT43606.1"/>
    </source>
</evidence>
<dbReference type="GO" id="GO:0005886">
    <property type="term" value="C:plasma membrane"/>
    <property type="evidence" value="ECO:0007669"/>
    <property type="project" value="UniProtKB-SubCell"/>
</dbReference>
<dbReference type="InterPro" id="IPR005524">
    <property type="entry name" value="DUF318"/>
</dbReference>
<dbReference type="PANTHER" id="PTHR34184:SF4">
    <property type="entry name" value="UPF0718 PROTEIN YCGR"/>
    <property type="match status" value="1"/>
</dbReference>
<evidence type="ECO:0008006" key="10">
    <source>
        <dbReference type="Google" id="ProtNLM"/>
    </source>
</evidence>
<feature type="transmembrane region" description="Helical" evidence="7">
    <location>
        <begin position="189"/>
        <end position="210"/>
    </location>
</feature>
<name>A0A3E2DE02_9ACTN</name>
<keyword evidence="6 7" id="KW-0472">Membrane</keyword>
<feature type="transmembrane region" description="Helical" evidence="7">
    <location>
        <begin position="12"/>
        <end position="40"/>
    </location>
</feature>
<accession>A0A3E2DE02</accession>
<feature type="transmembrane region" description="Helical" evidence="7">
    <location>
        <begin position="89"/>
        <end position="113"/>
    </location>
</feature>
<dbReference type="PANTHER" id="PTHR34184">
    <property type="entry name" value="UPF0718 PROTEIN YCGR"/>
    <property type="match status" value="1"/>
</dbReference>
<sequence>MSELPPQANAWLVIFVGIWLQALPFLLLGTVISSTLTAFLKPHTLARFLPRRTAMAVPVAGLAGIALPACECASVPMTRSLVRAGVPTAAALTFMVASPAINPVVITATAIAYTVTPKMALARFMAGLLAAVLIGLGWIWLGRPLRGVDDGSAGSAVEEASCGIHGHAPGRRTLSTMAETFRSELAHDFIQSCGFLVIGAAIAATVKVFVPTAWMQALTSNVLLEAAVLSLLAVIVALCSEADAFMAVSLTSFSPTAQLAFLAIGPVVDVKLMAMEGGAFGAGFLRRFVPLAACCCFLSALLIGTVLFPS</sequence>
<reference evidence="8 9" key="1">
    <citation type="submission" date="2017-07" db="EMBL/GenBank/DDBJ databases">
        <authorList>
            <person name="Sun Z.S."/>
            <person name="Albrecht U."/>
            <person name="Echele G."/>
            <person name="Lee C.C."/>
        </authorList>
    </citation>
    <scope>NUCLEOTIDE SEQUENCE [LARGE SCALE GENOMIC DNA]</scope>
    <source>
        <strain evidence="8 9">P16-029</strain>
    </source>
</reference>
<protein>
    <recommendedName>
        <fullName evidence="10">Permease</fullName>
    </recommendedName>
</protein>
<feature type="transmembrane region" description="Helical" evidence="7">
    <location>
        <begin position="222"/>
        <end position="238"/>
    </location>
</feature>
<dbReference type="RefSeq" id="WP_098818988.1">
    <property type="nucleotide sequence ID" value="NZ_JAHDTU010000005.1"/>
</dbReference>
<dbReference type="Pfam" id="PF03773">
    <property type="entry name" value="ArsP_1"/>
    <property type="match status" value="1"/>
</dbReference>
<comment type="caution">
    <text evidence="8">The sequence shown here is derived from an EMBL/GenBank/DDBJ whole genome shotgun (WGS) entry which is preliminary data.</text>
</comment>
<evidence type="ECO:0000256" key="1">
    <source>
        <dbReference type="ARBA" id="ARBA00004651"/>
    </source>
</evidence>
<keyword evidence="4 7" id="KW-0812">Transmembrane</keyword>
<evidence type="ECO:0000313" key="9">
    <source>
        <dbReference type="Proteomes" id="UP000259211"/>
    </source>
</evidence>
<keyword evidence="3" id="KW-1003">Cell membrane</keyword>
<evidence type="ECO:0000256" key="7">
    <source>
        <dbReference type="SAM" id="Phobius"/>
    </source>
</evidence>
<evidence type="ECO:0000256" key="6">
    <source>
        <dbReference type="ARBA" id="ARBA00023136"/>
    </source>
</evidence>
<keyword evidence="5 7" id="KW-1133">Transmembrane helix</keyword>
<evidence type="ECO:0000256" key="2">
    <source>
        <dbReference type="ARBA" id="ARBA00006386"/>
    </source>
</evidence>
<feature type="transmembrane region" description="Helical" evidence="7">
    <location>
        <begin position="288"/>
        <end position="308"/>
    </location>
</feature>
<dbReference type="Proteomes" id="UP000259211">
    <property type="component" value="Unassembled WGS sequence"/>
</dbReference>
<gene>
    <name evidence="8" type="ORF">CHT91_08375</name>
</gene>
<evidence type="ECO:0000256" key="4">
    <source>
        <dbReference type="ARBA" id="ARBA00022692"/>
    </source>
</evidence>
<comment type="similarity">
    <text evidence="2">Belongs to the UPF0718 family.</text>
</comment>
<dbReference type="InterPro" id="IPR052923">
    <property type="entry name" value="UPF0718"/>
</dbReference>
<dbReference type="EMBL" id="NOWI01000007">
    <property type="protein sequence ID" value="RFT43606.1"/>
    <property type="molecule type" value="Genomic_DNA"/>
</dbReference>
<comment type="subcellular location">
    <subcellularLocation>
        <location evidence="1">Cell membrane</location>
        <topology evidence="1">Multi-pass membrane protein</topology>
    </subcellularLocation>
</comment>
<evidence type="ECO:0000256" key="5">
    <source>
        <dbReference type="ARBA" id="ARBA00022989"/>
    </source>
</evidence>
<feature type="transmembrane region" description="Helical" evidence="7">
    <location>
        <begin position="52"/>
        <end position="69"/>
    </location>
</feature>
<feature type="transmembrane region" description="Helical" evidence="7">
    <location>
        <begin position="120"/>
        <end position="141"/>
    </location>
</feature>
<organism evidence="8 9">
    <name type="scientific">Cutibacterium avidum</name>
    <dbReference type="NCBI Taxonomy" id="33010"/>
    <lineage>
        <taxon>Bacteria</taxon>
        <taxon>Bacillati</taxon>
        <taxon>Actinomycetota</taxon>
        <taxon>Actinomycetes</taxon>
        <taxon>Propionibacteriales</taxon>
        <taxon>Propionibacteriaceae</taxon>
        <taxon>Cutibacterium</taxon>
    </lineage>
</organism>
<dbReference type="AlphaFoldDB" id="A0A3E2DE02"/>
<proteinExistence type="inferred from homology"/>
<evidence type="ECO:0000256" key="3">
    <source>
        <dbReference type="ARBA" id="ARBA00022475"/>
    </source>
</evidence>